<protein>
    <recommendedName>
        <fullName evidence="6">SP-RING-type domain-containing protein</fullName>
    </recommendedName>
</protein>
<feature type="region of interest" description="Disordered" evidence="5">
    <location>
        <begin position="823"/>
        <end position="854"/>
    </location>
</feature>
<dbReference type="Proteomes" id="UP001415857">
    <property type="component" value="Unassembled WGS sequence"/>
</dbReference>
<dbReference type="AlphaFoldDB" id="A0AAP0RGR3"/>
<keyword evidence="8" id="KW-1185">Reference proteome</keyword>
<evidence type="ECO:0000256" key="3">
    <source>
        <dbReference type="ARBA" id="ARBA00022833"/>
    </source>
</evidence>
<reference evidence="7 8" key="1">
    <citation type="journal article" date="2024" name="Plant J.">
        <title>Genome sequences and population genomics reveal climatic adaptation and genomic divergence between two closely related sweetgum species.</title>
        <authorList>
            <person name="Xu W.Q."/>
            <person name="Ren C.Q."/>
            <person name="Zhang X.Y."/>
            <person name="Comes H.P."/>
            <person name="Liu X.H."/>
            <person name="Li Y.G."/>
            <person name="Kettle C.J."/>
            <person name="Jalonen R."/>
            <person name="Gaisberger H."/>
            <person name="Ma Y.Z."/>
            <person name="Qiu Y.X."/>
        </authorList>
    </citation>
    <scope>NUCLEOTIDE SEQUENCE [LARGE SCALE GENOMIC DNA]</scope>
    <source>
        <strain evidence="7">Hangzhou</strain>
    </source>
</reference>
<accession>A0AAP0RGR3</accession>
<keyword evidence="2 4" id="KW-0863">Zinc-finger</keyword>
<dbReference type="PANTHER" id="PTHR10782">
    <property type="entry name" value="ZINC FINGER MIZ DOMAIN-CONTAINING PROTEIN"/>
    <property type="match status" value="1"/>
</dbReference>
<evidence type="ECO:0000256" key="1">
    <source>
        <dbReference type="ARBA" id="ARBA00022723"/>
    </source>
</evidence>
<dbReference type="GO" id="GO:0000785">
    <property type="term" value="C:chromatin"/>
    <property type="evidence" value="ECO:0007669"/>
    <property type="project" value="TreeGrafter"/>
</dbReference>
<dbReference type="GO" id="GO:0008270">
    <property type="term" value="F:zinc ion binding"/>
    <property type="evidence" value="ECO:0007669"/>
    <property type="project" value="UniProtKB-KW"/>
</dbReference>
<dbReference type="Gene3D" id="3.30.40.10">
    <property type="entry name" value="Zinc/RING finger domain, C3HC4 (zinc finger)"/>
    <property type="match status" value="1"/>
</dbReference>
<proteinExistence type="predicted"/>
<gene>
    <name evidence="7" type="ORF">L1049_006072</name>
</gene>
<dbReference type="CDD" id="cd16650">
    <property type="entry name" value="SP-RING_PIAS-like"/>
    <property type="match status" value="1"/>
</dbReference>
<evidence type="ECO:0000259" key="6">
    <source>
        <dbReference type="PROSITE" id="PS51044"/>
    </source>
</evidence>
<keyword evidence="3" id="KW-0862">Zinc</keyword>
<dbReference type="InterPro" id="IPR013083">
    <property type="entry name" value="Znf_RING/FYVE/PHD"/>
</dbReference>
<dbReference type="Pfam" id="PF02891">
    <property type="entry name" value="zf-MIZ"/>
    <property type="match status" value="1"/>
</dbReference>
<dbReference type="InterPro" id="IPR004181">
    <property type="entry name" value="Znf_MIZ"/>
</dbReference>
<organism evidence="7 8">
    <name type="scientific">Liquidambar formosana</name>
    <name type="common">Formosan gum</name>
    <dbReference type="NCBI Taxonomy" id="63359"/>
    <lineage>
        <taxon>Eukaryota</taxon>
        <taxon>Viridiplantae</taxon>
        <taxon>Streptophyta</taxon>
        <taxon>Embryophyta</taxon>
        <taxon>Tracheophyta</taxon>
        <taxon>Spermatophyta</taxon>
        <taxon>Magnoliopsida</taxon>
        <taxon>eudicotyledons</taxon>
        <taxon>Gunneridae</taxon>
        <taxon>Pentapetalae</taxon>
        <taxon>Saxifragales</taxon>
        <taxon>Altingiaceae</taxon>
        <taxon>Liquidambar</taxon>
    </lineage>
</organism>
<feature type="region of interest" description="Disordered" evidence="5">
    <location>
        <begin position="402"/>
        <end position="443"/>
    </location>
</feature>
<feature type="region of interest" description="Disordered" evidence="5">
    <location>
        <begin position="603"/>
        <end position="644"/>
    </location>
</feature>
<dbReference type="PROSITE" id="PS51044">
    <property type="entry name" value="ZF_SP_RING"/>
    <property type="match status" value="1"/>
</dbReference>
<evidence type="ECO:0000256" key="2">
    <source>
        <dbReference type="ARBA" id="ARBA00022771"/>
    </source>
</evidence>
<dbReference type="PANTHER" id="PTHR10782:SF4">
    <property type="entry name" value="TONALLI, ISOFORM E"/>
    <property type="match status" value="1"/>
</dbReference>
<feature type="domain" description="SP-RING-type" evidence="6">
    <location>
        <begin position="304"/>
        <end position="385"/>
    </location>
</feature>
<feature type="region of interest" description="Disordered" evidence="5">
    <location>
        <begin position="910"/>
        <end position="938"/>
    </location>
</feature>
<evidence type="ECO:0000256" key="5">
    <source>
        <dbReference type="SAM" id="MobiDB-lite"/>
    </source>
</evidence>
<comment type="caution">
    <text evidence="7">The sequence shown here is derived from an EMBL/GenBank/DDBJ whole genome shotgun (WGS) entry which is preliminary data.</text>
</comment>
<evidence type="ECO:0000256" key="4">
    <source>
        <dbReference type="PROSITE-ProRule" id="PRU00452"/>
    </source>
</evidence>
<dbReference type="GO" id="GO:0016925">
    <property type="term" value="P:protein sumoylation"/>
    <property type="evidence" value="ECO:0007669"/>
    <property type="project" value="TreeGrafter"/>
</dbReference>
<evidence type="ECO:0000313" key="8">
    <source>
        <dbReference type="Proteomes" id="UP001415857"/>
    </source>
</evidence>
<keyword evidence="1" id="KW-0479">Metal-binding</keyword>
<evidence type="ECO:0000313" key="7">
    <source>
        <dbReference type="EMBL" id="KAK9276538.1"/>
    </source>
</evidence>
<name>A0AAP0RGR3_LIQFO</name>
<feature type="compositionally biased region" description="Basic and acidic residues" evidence="5">
    <location>
        <begin position="402"/>
        <end position="415"/>
    </location>
</feature>
<dbReference type="GO" id="GO:0061665">
    <property type="term" value="F:SUMO ligase activity"/>
    <property type="evidence" value="ECO:0007669"/>
    <property type="project" value="TreeGrafter"/>
</dbReference>
<dbReference type="EMBL" id="JBBPBK010000010">
    <property type="protein sequence ID" value="KAK9276538.1"/>
    <property type="molecule type" value="Genomic_DNA"/>
</dbReference>
<sequence length="938" mass="101642">MTGATATPPPPGFISGVDMFAGQTPSASSANSHRIACVTERLDMVLHSGQKNLALEIFNPILSLARGIDYAVANNEVPVKAQELPLLVKQICQRKNDYVLQVAIMVLMISVKNACKFGWFSVKDTEELLTLANEMGSRFCSPGDINPEPNNFLPTISKVMARFYPRMKIGQILASLEVKPGYGAYLVDFHISKNASFSPQEKIHLFVAQTDNIETSSCIISPPQVNFLLNGRGVEKRTNLYMEGGPQFPTIVAGLLKYGTNLLQVVGQFNGHYIIAIAFMSVTSSPDSSVLQDYVQPAVAALDSDSEIIEGPSRISINCPISYSRIKTPVKGHSCKHLQCFDFDNFMEINSRWPSWRCPHCNQSVCFSDICVDQNMVKVLREVGENVADVIITADGSWKAVLESDDHGDQPHDDTINSQQEGSEQRESTGIPNGLPNVFDLTEGDDEMDEVVIRDTEDRKPFQANPLSHSVATNLTMPSQLINSSDVEDDFWSGIFLSTYGSVTSGARSDAQIVGGISEPSPSNNMITPVLTDAVSPAFDREPEVLRGTNLTTSLAQSQFPAPNSLQLQQSQLGHTIVSNEYGRLPSIPRHVSRTPIAIQALPAQSLTPGPQQRSRTSLNSLMPNGSSVGSQASPSLAPTADSFNTISSDMERRQQFSRSLINPHPLSDMASSSLQHHSMIQNRDHQDHLFIPGQSVQQVGITAPSQLPGAYRLSSGLPSEHQNSHQQPLNLRMPQNMSQSPGMIRSSGHLPRTQIQQGGAQVGVGHAAGTGNSQHARTMVSAQRAAQVARQYQSSPVQVQTSRPGPSYPVVDDGFRSSVGEQRGNVGGMVQPAPRADGLGDLSSEQNWRPTGRMRGSLSGRAYSAALSQFMIQPTQPAQAARPLSMPPPCSVPPQLHVLLANSRNAHAPQAHNYPMTEPVNTTSVSGILPERSSGMQ</sequence>